<dbReference type="EMBL" id="JBAKFJ010000001">
    <property type="protein sequence ID" value="MEX0387190.1"/>
    <property type="molecule type" value="Genomic_DNA"/>
</dbReference>
<dbReference type="SUPFAM" id="SSF52833">
    <property type="entry name" value="Thioredoxin-like"/>
    <property type="match status" value="1"/>
</dbReference>
<evidence type="ECO:0000313" key="10">
    <source>
        <dbReference type="Proteomes" id="UP001556653"/>
    </source>
</evidence>
<organism evidence="9 10">
    <name type="scientific">Spiribacter onubensis</name>
    <dbReference type="NCBI Taxonomy" id="3122420"/>
    <lineage>
        <taxon>Bacteria</taxon>
        <taxon>Pseudomonadati</taxon>
        <taxon>Pseudomonadota</taxon>
        <taxon>Gammaproteobacteria</taxon>
        <taxon>Chromatiales</taxon>
        <taxon>Ectothiorhodospiraceae</taxon>
        <taxon>Spiribacter</taxon>
    </lineage>
</organism>
<evidence type="ECO:0000256" key="6">
    <source>
        <dbReference type="ARBA" id="ARBA00023284"/>
    </source>
</evidence>
<dbReference type="InterPro" id="IPR001853">
    <property type="entry name" value="DSBA-like_thioredoxin_dom"/>
</dbReference>
<dbReference type="PROSITE" id="PS51352">
    <property type="entry name" value="THIOREDOXIN_2"/>
    <property type="match status" value="1"/>
</dbReference>
<keyword evidence="3" id="KW-0732">Signal</keyword>
<name>A0ABV3SAW4_9GAMM</name>
<reference evidence="9 10" key="1">
    <citation type="submission" date="2024-02" db="EMBL/GenBank/DDBJ databases">
        <title>New especies of Spiribacter isolated from saline water.</title>
        <authorList>
            <person name="Leon M.J."/>
            <person name="De La Haba R."/>
            <person name="Sanchez-Porro C."/>
            <person name="Ventosa A."/>
        </authorList>
    </citation>
    <scope>NUCLEOTIDE SEQUENCE [LARGE SCALE GENOMIC DNA]</scope>
    <source>
        <strain evidence="10">ag22IC4-227</strain>
    </source>
</reference>
<dbReference type="CDD" id="cd03019">
    <property type="entry name" value="DsbA_DsbA"/>
    <property type="match status" value="1"/>
</dbReference>
<protein>
    <recommendedName>
        <fullName evidence="7">Thiol:disulfide interchange protein</fullName>
    </recommendedName>
</protein>
<evidence type="ECO:0000256" key="7">
    <source>
        <dbReference type="PIRNR" id="PIRNR001488"/>
    </source>
</evidence>
<gene>
    <name evidence="9" type="ORF">V6X64_09315</name>
</gene>
<keyword evidence="10" id="KW-1185">Reference proteome</keyword>
<evidence type="ECO:0000313" key="9">
    <source>
        <dbReference type="EMBL" id="MEX0387190.1"/>
    </source>
</evidence>
<accession>A0ABV3SAW4</accession>
<dbReference type="InterPro" id="IPR023205">
    <property type="entry name" value="DsbA/DsbL"/>
</dbReference>
<comment type="caution">
    <text evidence="9">The sequence shown here is derived from an EMBL/GenBank/DDBJ whole genome shotgun (WGS) entry which is preliminary data.</text>
</comment>
<keyword evidence="6" id="KW-0676">Redox-active center</keyword>
<dbReference type="Pfam" id="PF01323">
    <property type="entry name" value="DSBA"/>
    <property type="match status" value="1"/>
</dbReference>
<evidence type="ECO:0000259" key="8">
    <source>
        <dbReference type="PROSITE" id="PS51352"/>
    </source>
</evidence>
<dbReference type="PANTHER" id="PTHR35891:SF2">
    <property type="entry name" value="THIOL:DISULFIDE INTERCHANGE PROTEIN DSBA"/>
    <property type="match status" value="1"/>
</dbReference>
<evidence type="ECO:0000256" key="4">
    <source>
        <dbReference type="ARBA" id="ARBA00022764"/>
    </source>
</evidence>
<evidence type="ECO:0000256" key="2">
    <source>
        <dbReference type="ARBA" id="ARBA00005791"/>
    </source>
</evidence>
<feature type="domain" description="Thioredoxin" evidence="8">
    <location>
        <begin position="17"/>
        <end position="155"/>
    </location>
</feature>
<dbReference type="PIRSF" id="PIRSF001488">
    <property type="entry name" value="Tdi_protein"/>
    <property type="match status" value="1"/>
</dbReference>
<dbReference type="Gene3D" id="3.40.30.10">
    <property type="entry name" value="Glutaredoxin"/>
    <property type="match status" value="1"/>
</dbReference>
<sequence>MQRSSVVRSGRIVAIVLMLGGLIGLGPAQAQQGYQVLDTPQSTDASEGAVEVREFFSYGCPHCADFEPRLSEWTSEMGERVEVVHTPVTFGRESWAVLARAYYAAQALDILDQTHAALFEAIHEEGRSFTRNEDVAAFYASVADVSEADVLAAMNSFAVNTQLNRGERLVNAYRVPGTPALGVAGRYLIDVRAAGGQQGMLDVAESLVVEENGDQ</sequence>
<dbReference type="RefSeq" id="WP_367967743.1">
    <property type="nucleotide sequence ID" value="NZ_JBAKFJ010000001.1"/>
</dbReference>
<dbReference type="InterPro" id="IPR013766">
    <property type="entry name" value="Thioredoxin_domain"/>
</dbReference>
<comment type="subcellular location">
    <subcellularLocation>
        <location evidence="1 7">Periplasm</location>
    </subcellularLocation>
</comment>
<comment type="similarity">
    <text evidence="2">Belongs to the thioredoxin family. DsbA subfamily.</text>
</comment>
<evidence type="ECO:0000256" key="5">
    <source>
        <dbReference type="ARBA" id="ARBA00023157"/>
    </source>
</evidence>
<dbReference type="PANTHER" id="PTHR35891">
    <property type="entry name" value="THIOL:DISULFIDE INTERCHANGE PROTEIN DSBA"/>
    <property type="match status" value="1"/>
</dbReference>
<evidence type="ECO:0000256" key="3">
    <source>
        <dbReference type="ARBA" id="ARBA00022729"/>
    </source>
</evidence>
<keyword evidence="5 7" id="KW-1015">Disulfide bond</keyword>
<proteinExistence type="inferred from homology"/>
<dbReference type="InterPro" id="IPR050824">
    <property type="entry name" value="Thiol_disulfide_DsbA"/>
</dbReference>
<evidence type="ECO:0000256" key="1">
    <source>
        <dbReference type="ARBA" id="ARBA00004418"/>
    </source>
</evidence>
<dbReference type="Proteomes" id="UP001556653">
    <property type="component" value="Unassembled WGS sequence"/>
</dbReference>
<keyword evidence="4 7" id="KW-0574">Periplasm</keyword>
<dbReference type="InterPro" id="IPR036249">
    <property type="entry name" value="Thioredoxin-like_sf"/>
</dbReference>